<dbReference type="AlphaFoldDB" id="A0A7V2WVI8"/>
<keyword evidence="2" id="KW-0808">Transferase</keyword>
<dbReference type="InterPro" id="IPR007235">
    <property type="entry name" value="Glyco_trans_28_C"/>
</dbReference>
<sequence>MIFVAVGTQFPFDRLIENMDEWAANNDEEVIAQIAGGEYTPQHIKWQRFLDAEQYNQAINDASVFVSHAGMGNIISARNHNTPIIVMNRQFELGEHRNNHQADGVKWMAKLSGVYAAPTQAELYTLLCDTDALQVTSNNETENLDKLVSFLGTYIKKGSTD</sequence>
<gene>
    <name evidence="2" type="ORF">ENJ51_08750</name>
</gene>
<dbReference type="SUPFAM" id="SSF53756">
    <property type="entry name" value="UDP-Glycosyltransferase/glycogen phosphorylase"/>
    <property type="match status" value="1"/>
</dbReference>
<dbReference type="GO" id="GO:0016758">
    <property type="term" value="F:hexosyltransferase activity"/>
    <property type="evidence" value="ECO:0007669"/>
    <property type="project" value="InterPro"/>
</dbReference>
<name>A0A7V2WVI8_LEUMU</name>
<organism evidence="2">
    <name type="scientific">Leucothrix mucor</name>
    <dbReference type="NCBI Taxonomy" id="45248"/>
    <lineage>
        <taxon>Bacteria</taxon>
        <taxon>Pseudomonadati</taxon>
        <taxon>Pseudomonadota</taxon>
        <taxon>Gammaproteobacteria</taxon>
        <taxon>Thiotrichales</taxon>
        <taxon>Thiotrichaceae</taxon>
        <taxon>Leucothrix</taxon>
    </lineage>
</organism>
<evidence type="ECO:0000313" key="2">
    <source>
        <dbReference type="EMBL" id="HFC92885.1"/>
    </source>
</evidence>
<reference evidence="2" key="1">
    <citation type="journal article" date="2020" name="mSystems">
        <title>Genome- and Community-Level Interaction Insights into Carbon Utilization and Element Cycling Functions of Hydrothermarchaeota in Hydrothermal Sediment.</title>
        <authorList>
            <person name="Zhou Z."/>
            <person name="Liu Y."/>
            <person name="Xu W."/>
            <person name="Pan J."/>
            <person name="Luo Z.H."/>
            <person name="Li M."/>
        </authorList>
    </citation>
    <scope>NUCLEOTIDE SEQUENCE [LARGE SCALE GENOMIC DNA]</scope>
    <source>
        <strain evidence="2">HyVt-493</strain>
    </source>
</reference>
<evidence type="ECO:0000259" key="1">
    <source>
        <dbReference type="Pfam" id="PF04101"/>
    </source>
</evidence>
<comment type="caution">
    <text evidence="2">The sequence shown here is derived from an EMBL/GenBank/DDBJ whole genome shotgun (WGS) entry which is preliminary data.</text>
</comment>
<dbReference type="EMBL" id="DRMS01000326">
    <property type="protein sequence ID" value="HFC92885.1"/>
    <property type="molecule type" value="Genomic_DNA"/>
</dbReference>
<protein>
    <submittedName>
        <fullName evidence="2">Glycosyl transferase family 28</fullName>
    </submittedName>
</protein>
<accession>A0A7V2WVI8</accession>
<dbReference type="Proteomes" id="UP000885750">
    <property type="component" value="Unassembled WGS sequence"/>
</dbReference>
<feature type="domain" description="Glycosyl transferase family 28 C-terminal" evidence="1">
    <location>
        <begin position="1"/>
        <end position="108"/>
    </location>
</feature>
<proteinExistence type="predicted"/>
<dbReference type="Gene3D" id="3.40.50.2000">
    <property type="entry name" value="Glycogen Phosphorylase B"/>
    <property type="match status" value="1"/>
</dbReference>
<dbReference type="Pfam" id="PF04101">
    <property type="entry name" value="Glyco_tran_28_C"/>
    <property type="match status" value="1"/>
</dbReference>